<dbReference type="Pfam" id="PF01494">
    <property type="entry name" value="FAD_binding_3"/>
    <property type="match status" value="1"/>
</dbReference>
<dbReference type="Gene3D" id="3.50.50.60">
    <property type="entry name" value="FAD/NAD(P)-binding domain"/>
    <property type="match status" value="1"/>
</dbReference>
<dbReference type="SUPFAM" id="SSF51905">
    <property type="entry name" value="FAD/NAD(P)-binding domain"/>
    <property type="match status" value="1"/>
</dbReference>
<protein>
    <submittedName>
        <fullName evidence="2">FAD-binding monooxygenase</fullName>
    </submittedName>
</protein>
<name>A0ABX1RP07_9PSEU</name>
<dbReference type="Proteomes" id="UP001296706">
    <property type="component" value="Unassembled WGS sequence"/>
</dbReference>
<dbReference type="GO" id="GO:0004497">
    <property type="term" value="F:monooxygenase activity"/>
    <property type="evidence" value="ECO:0007669"/>
    <property type="project" value="UniProtKB-KW"/>
</dbReference>
<keyword evidence="2" id="KW-0560">Oxidoreductase</keyword>
<evidence type="ECO:0000313" key="3">
    <source>
        <dbReference type="Proteomes" id="UP001296706"/>
    </source>
</evidence>
<accession>A0ABX1RP07</accession>
<keyword evidence="3" id="KW-1185">Reference proteome</keyword>
<feature type="domain" description="FAD-binding" evidence="1">
    <location>
        <begin position="30"/>
        <end position="358"/>
    </location>
</feature>
<organism evidence="2 3">
    <name type="scientific">Pseudonocardia xinjiangensis</name>
    <dbReference type="NCBI Taxonomy" id="75289"/>
    <lineage>
        <taxon>Bacteria</taxon>
        <taxon>Bacillati</taxon>
        <taxon>Actinomycetota</taxon>
        <taxon>Actinomycetes</taxon>
        <taxon>Pseudonocardiales</taxon>
        <taxon>Pseudonocardiaceae</taxon>
        <taxon>Pseudonocardia</taxon>
    </lineage>
</organism>
<gene>
    <name evidence="2" type="ORF">HF577_27995</name>
</gene>
<comment type="caution">
    <text evidence="2">The sequence shown here is derived from an EMBL/GenBank/DDBJ whole genome shotgun (WGS) entry which is preliminary data.</text>
</comment>
<dbReference type="RefSeq" id="WP_169398968.1">
    <property type="nucleotide sequence ID" value="NZ_BAAAJH010000011.1"/>
</dbReference>
<dbReference type="InterPro" id="IPR002938">
    <property type="entry name" value="FAD-bd"/>
</dbReference>
<evidence type="ECO:0000259" key="1">
    <source>
        <dbReference type="Pfam" id="PF01494"/>
    </source>
</evidence>
<sequence>MPESPAATFERLSGLLQPLDTEVLFDRAHVLGGSIAGLLAARVLADHARSVVIVERDGTDTAADTRPGVPQGYQVHTLLPGGREQIERWFPGLTQEAIDRGAELSDPERSVGYLDGVQQMSTPNTRLVTSSRPFLESLIRRRTLALPNVEIVTGRATGLAYEGDAVSAVRYLTDDGEREENTDFVVDATGRASRLTEWLEQGGWPRPELERLAVDVRYLSARFKRSPDRTGPLSGIARYSPGFPSKGAAGAAVNAIEDSQWTIMLAWHGDAGRGTTKDGFLAECADLPPIFQEAAAGQMVGDVVPYRHPDSRRRHFADLDRFPARLVAVGDAVASFNPVFGQGMSSAALHASCLSEYLRSDVDRTAAAREFFALQKVVVDAAWDVSTAGDAARLGIRPPQTAKARVQRWVLGQVFAAADRDVEVATAVRAVGFMTAHPRSLAAPHVVARAVLANRRARRAAATG</sequence>
<evidence type="ECO:0000313" key="2">
    <source>
        <dbReference type="EMBL" id="NMH80921.1"/>
    </source>
</evidence>
<dbReference type="InterPro" id="IPR036188">
    <property type="entry name" value="FAD/NAD-bd_sf"/>
</dbReference>
<keyword evidence="2" id="KW-0503">Monooxygenase</keyword>
<dbReference type="PANTHER" id="PTHR43422">
    <property type="entry name" value="THIAMINE THIAZOLE SYNTHASE"/>
    <property type="match status" value="1"/>
</dbReference>
<dbReference type="EMBL" id="JAAXKY010000121">
    <property type="protein sequence ID" value="NMH80921.1"/>
    <property type="molecule type" value="Genomic_DNA"/>
</dbReference>
<reference evidence="2 3" key="1">
    <citation type="submission" date="2020-04" db="EMBL/GenBank/DDBJ databases">
        <authorList>
            <person name="Klaysubun C."/>
            <person name="Duangmal K."/>
            <person name="Lipun K."/>
        </authorList>
    </citation>
    <scope>NUCLEOTIDE SEQUENCE [LARGE SCALE GENOMIC DNA]</scope>
    <source>
        <strain evidence="2 3">JCM 11839</strain>
    </source>
</reference>
<dbReference type="PANTHER" id="PTHR43422:SF3">
    <property type="entry name" value="THIAMINE THIAZOLE SYNTHASE"/>
    <property type="match status" value="1"/>
</dbReference>
<proteinExistence type="predicted"/>